<dbReference type="Pfam" id="PF09361">
    <property type="entry name" value="Phasin_2"/>
    <property type="match status" value="1"/>
</dbReference>
<dbReference type="RefSeq" id="WP_015928982.1">
    <property type="nucleotide sequence ID" value="NC_011894.1"/>
</dbReference>
<dbReference type="AlphaFoldDB" id="B8IB87"/>
<sequence length="116" mass="12953">MTTQNPFEVPAELRDFAEKSVEQAQKAVTAFLQNTRKINETFQSSFKSSQLPLSVAYTRSLDFAEQNANAAFEVAHKIIRARDVQEAAQIQAEYVRSQIAAFQAQAKEIYAVPQAA</sequence>
<dbReference type="NCBIfam" id="TIGR01985">
    <property type="entry name" value="phasin_2"/>
    <property type="match status" value="1"/>
</dbReference>
<evidence type="ECO:0000313" key="3">
    <source>
        <dbReference type="Proteomes" id="UP000008207"/>
    </source>
</evidence>
<reference evidence="2 3" key="1">
    <citation type="submission" date="2009-01" db="EMBL/GenBank/DDBJ databases">
        <title>Complete sequence of chromosome of Methylobacterium nodulans ORS 2060.</title>
        <authorList>
            <consortium name="US DOE Joint Genome Institute"/>
            <person name="Lucas S."/>
            <person name="Copeland A."/>
            <person name="Lapidus A."/>
            <person name="Glavina del Rio T."/>
            <person name="Dalin E."/>
            <person name="Tice H."/>
            <person name="Bruce D."/>
            <person name="Goodwin L."/>
            <person name="Pitluck S."/>
            <person name="Sims D."/>
            <person name="Brettin T."/>
            <person name="Detter J.C."/>
            <person name="Han C."/>
            <person name="Larimer F."/>
            <person name="Land M."/>
            <person name="Hauser L."/>
            <person name="Kyrpides N."/>
            <person name="Ivanova N."/>
            <person name="Marx C.J."/>
            <person name="Richardson P."/>
        </authorList>
    </citation>
    <scope>NUCLEOTIDE SEQUENCE [LARGE SCALE GENOMIC DNA]</scope>
    <source>
        <strain evidence="3">LMG 21967 / CNCM I-2342 / ORS 2060</strain>
    </source>
</reference>
<organism evidence="2 3">
    <name type="scientific">Methylobacterium nodulans (strain LMG 21967 / CNCM I-2342 / ORS 2060)</name>
    <dbReference type="NCBI Taxonomy" id="460265"/>
    <lineage>
        <taxon>Bacteria</taxon>
        <taxon>Pseudomonadati</taxon>
        <taxon>Pseudomonadota</taxon>
        <taxon>Alphaproteobacteria</taxon>
        <taxon>Hyphomicrobiales</taxon>
        <taxon>Methylobacteriaceae</taxon>
        <taxon>Methylobacterium</taxon>
    </lineage>
</organism>
<accession>B8IB87</accession>
<evidence type="ECO:0000259" key="1">
    <source>
        <dbReference type="Pfam" id="PF09361"/>
    </source>
</evidence>
<dbReference type="InterPro" id="IPR010234">
    <property type="entry name" value="Phasin_subfam-2"/>
</dbReference>
<dbReference type="KEGG" id="mno:Mnod_2326"/>
<proteinExistence type="predicted"/>
<gene>
    <name evidence="2" type="ordered locus">Mnod_2326</name>
</gene>
<protein>
    <submittedName>
        <fullName evidence="2">Phasin</fullName>
    </submittedName>
</protein>
<feature type="domain" description="Phasin" evidence="1">
    <location>
        <begin position="60"/>
        <end position="112"/>
    </location>
</feature>
<dbReference type="OrthoDB" id="7856369at2"/>
<name>B8IB87_METNO</name>
<dbReference type="EMBL" id="CP001349">
    <property type="protein sequence ID" value="ACL57302.1"/>
    <property type="molecule type" value="Genomic_DNA"/>
</dbReference>
<keyword evidence="3" id="KW-1185">Reference proteome</keyword>
<evidence type="ECO:0000313" key="2">
    <source>
        <dbReference type="EMBL" id="ACL57302.1"/>
    </source>
</evidence>
<dbReference type="InterPro" id="IPR018968">
    <property type="entry name" value="Phasin"/>
</dbReference>
<dbReference type="STRING" id="460265.Mnod_2326"/>
<dbReference type="eggNOG" id="COG5490">
    <property type="taxonomic scope" value="Bacteria"/>
</dbReference>
<dbReference type="Proteomes" id="UP000008207">
    <property type="component" value="Chromosome"/>
</dbReference>
<dbReference type="HOGENOM" id="CLU_119062_1_0_5"/>